<gene>
    <name evidence="4" type="ORF">HNR67_007968</name>
</gene>
<sequence length="345" mass="38162">MTGHNDNPATAAQIEAARVVLLSMGITVEDLLGESQDRPPVPTFAEYIPKVSGSFGTGTARAYGPYLKIVERDWGDRRMDEVSPSEITAKREEVRRNAVRRRSTRGGHSAAAHFVSALRCLYKHLVDDELMSKDRNPALKVRKPAQPPGRRHGLQDARLAEINRVAVTTGDDPALDGLLLRLHTETACRRAGAMALRRCDLDPDLCLIQLCEKGDLYRSQPVSPTLMKHLLAHFEYRGDGDPSGLLLRYSNGKPLTRHRYDYLWHRLGKYLAWVYAQQISTHWLRHTTLTWVERNFGHAVARAFAGHSAKGDGGATSTYVEASLGEVAAALSAMTGEPHPLATEG</sequence>
<keyword evidence="5" id="KW-1185">Reference proteome</keyword>
<dbReference type="EMBL" id="JACHMH010000001">
    <property type="protein sequence ID" value="MBB4681850.1"/>
    <property type="molecule type" value="Genomic_DNA"/>
</dbReference>
<evidence type="ECO:0000256" key="1">
    <source>
        <dbReference type="ARBA" id="ARBA00008857"/>
    </source>
</evidence>
<comment type="similarity">
    <text evidence="1">Belongs to the 'phage' integrase family.</text>
</comment>
<dbReference type="CDD" id="cd00397">
    <property type="entry name" value="DNA_BRE_C"/>
    <property type="match status" value="1"/>
</dbReference>
<reference evidence="4 5" key="1">
    <citation type="submission" date="2020-08" db="EMBL/GenBank/DDBJ databases">
        <title>Sequencing the genomes of 1000 actinobacteria strains.</title>
        <authorList>
            <person name="Klenk H.-P."/>
        </authorList>
    </citation>
    <scope>NUCLEOTIDE SEQUENCE [LARGE SCALE GENOMIC DNA]</scope>
    <source>
        <strain evidence="4 5">DSM 44230</strain>
    </source>
</reference>
<protein>
    <submittedName>
        <fullName evidence="4">Site-specific recombinase XerD</fullName>
    </submittedName>
</protein>
<proteinExistence type="inferred from homology"/>
<evidence type="ECO:0000256" key="2">
    <source>
        <dbReference type="ARBA" id="ARBA00023125"/>
    </source>
</evidence>
<dbReference type="InterPro" id="IPR010998">
    <property type="entry name" value="Integrase_recombinase_N"/>
</dbReference>
<keyword evidence="2" id="KW-0238">DNA-binding</keyword>
<dbReference type="GO" id="GO:0003677">
    <property type="term" value="F:DNA binding"/>
    <property type="evidence" value="ECO:0007669"/>
    <property type="project" value="UniProtKB-KW"/>
</dbReference>
<dbReference type="InterPro" id="IPR050090">
    <property type="entry name" value="Tyrosine_recombinase_XerCD"/>
</dbReference>
<dbReference type="Proteomes" id="UP000533598">
    <property type="component" value="Unassembled WGS sequence"/>
</dbReference>
<dbReference type="Gene3D" id="1.10.443.10">
    <property type="entry name" value="Intergrase catalytic core"/>
    <property type="match status" value="1"/>
</dbReference>
<evidence type="ECO:0000313" key="5">
    <source>
        <dbReference type="Proteomes" id="UP000533598"/>
    </source>
</evidence>
<dbReference type="SUPFAM" id="SSF56349">
    <property type="entry name" value="DNA breaking-rejoining enzymes"/>
    <property type="match status" value="1"/>
</dbReference>
<dbReference type="AlphaFoldDB" id="A0A7W7CII4"/>
<evidence type="ECO:0000256" key="3">
    <source>
        <dbReference type="ARBA" id="ARBA00023172"/>
    </source>
</evidence>
<dbReference type="InterPro" id="IPR013762">
    <property type="entry name" value="Integrase-like_cat_sf"/>
</dbReference>
<dbReference type="PANTHER" id="PTHR30349:SF41">
    <property type="entry name" value="INTEGRASE_RECOMBINASE PROTEIN MJ0367-RELATED"/>
    <property type="match status" value="1"/>
</dbReference>
<dbReference type="Gene3D" id="1.10.150.130">
    <property type="match status" value="1"/>
</dbReference>
<keyword evidence="3" id="KW-0233">DNA recombination</keyword>
<dbReference type="PANTHER" id="PTHR30349">
    <property type="entry name" value="PHAGE INTEGRASE-RELATED"/>
    <property type="match status" value="1"/>
</dbReference>
<dbReference type="GO" id="GO:0006310">
    <property type="term" value="P:DNA recombination"/>
    <property type="evidence" value="ECO:0007669"/>
    <property type="project" value="UniProtKB-KW"/>
</dbReference>
<name>A0A7W7CII4_9PSEU</name>
<dbReference type="InterPro" id="IPR011010">
    <property type="entry name" value="DNA_brk_join_enz"/>
</dbReference>
<comment type="caution">
    <text evidence="4">The sequence shown here is derived from an EMBL/GenBank/DDBJ whole genome shotgun (WGS) entry which is preliminary data.</text>
</comment>
<dbReference type="GO" id="GO:0015074">
    <property type="term" value="P:DNA integration"/>
    <property type="evidence" value="ECO:0007669"/>
    <property type="project" value="InterPro"/>
</dbReference>
<dbReference type="RefSeq" id="WP_185008730.1">
    <property type="nucleotide sequence ID" value="NZ_BAAAUI010000084.1"/>
</dbReference>
<organism evidence="4 5">
    <name type="scientific">Crossiella cryophila</name>
    <dbReference type="NCBI Taxonomy" id="43355"/>
    <lineage>
        <taxon>Bacteria</taxon>
        <taxon>Bacillati</taxon>
        <taxon>Actinomycetota</taxon>
        <taxon>Actinomycetes</taxon>
        <taxon>Pseudonocardiales</taxon>
        <taxon>Pseudonocardiaceae</taxon>
        <taxon>Crossiella</taxon>
    </lineage>
</organism>
<evidence type="ECO:0000313" key="4">
    <source>
        <dbReference type="EMBL" id="MBB4681850.1"/>
    </source>
</evidence>
<accession>A0A7W7CII4</accession>